<sequence length="181" mass="19778">MIIYDTMPFLQRQLTVFKQADAVVFVSLAADGVQEFEAEYPGFALQPGHVPELAVFKRYAAGEVVDLHAIKVHYLKATPFQLAVWTALHEMAPTETLTYQALAARAKRPTAVRAVATAVGKNPLTIINACHRILPKGGGIGKYEYGPVIKQVLLALDLKQPRSSQVISGESKTENHPAQSK</sequence>
<dbReference type="Pfam" id="PF01035">
    <property type="entry name" value="DNA_binding_1"/>
    <property type="match status" value="1"/>
</dbReference>
<comment type="caution">
    <text evidence="3">The sequence shown here is derived from an EMBL/GenBank/DDBJ whole genome shotgun (WGS) entry which is preliminary data.</text>
</comment>
<organism evidence="3 4">
    <name type="scientific">Leuconostoc holzapfelii</name>
    <dbReference type="NCBI Taxonomy" id="434464"/>
    <lineage>
        <taxon>Bacteria</taxon>
        <taxon>Bacillati</taxon>
        <taxon>Bacillota</taxon>
        <taxon>Bacilli</taxon>
        <taxon>Lactobacillales</taxon>
        <taxon>Lactobacillaceae</taxon>
        <taxon>Leuconostoc</taxon>
    </lineage>
</organism>
<evidence type="ECO:0000313" key="3">
    <source>
        <dbReference type="EMBL" id="NKZ18244.1"/>
    </source>
</evidence>
<dbReference type="NCBIfam" id="TIGR00589">
    <property type="entry name" value="ogt"/>
    <property type="match status" value="1"/>
</dbReference>
<dbReference type="Proteomes" id="UP000590460">
    <property type="component" value="Unassembled WGS sequence"/>
</dbReference>
<dbReference type="EMBL" id="JAAXPO010000003">
    <property type="protein sequence ID" value="NKZ18244.1"/>
    <property type="molecule type" value="Genomic_DNA"/>
</dbReference>
<dbReference type="GO" id="GO:0008168">
    <property type="term" value="F:methyltransferase activity"/>
    <property type="evidence" value="ECO:0007669"/>
    <property type="project" value="UniProtKB-KW"/>
</dbReference>
<feature type="domain" description="Methylated-DNA-[protein]-cysteine S-methyltransferase DNA binding" evidence="2">
    <location>
        <begin position="79"/>
        <end position="156"/>
    </location>
</feature>
<dbReference type="AlphaFoldDB" id="A0A846ZDY8"/>
<name>A0A846ZDY8_9LACO</name>
<protein>
    <submittedName>
        <fullName evidence="3">Methylated-DNA--[protein]-cysteine S-methyltransferase</fullName>
    </submittedName>
</protein>
<dbReference type="RefSeq" id="WP_168676317.1">
    <property type="nucleotide sequence ID" value="NZ_BPKV01000004.1"/>
</dbReference>
<evidence type="ECO:0000313" key="4">
    <source>
        <dbReference type="Proteomes" id="UP000590460"/>
    </source>
</evidence>
<keyword evidence="3" id="KW-0808">Transferase</keyword>
<dbReference type="CDD" id="cd06445">
    <property type="entry name" value="ATase"/>
    <property type="match status" value="1"/>
</dbReference>
<accession>A0A846ZDY8</accession>
<reference evidence="3 4" key="1">
    <citation type="submission" date="2020-04" db="EMBL/GenBank/DDBJ databases">
        <title>MicrobeNet Type strains.</title>
        <authorList>
            <person name="Nicholson A.C."/>
        </authorList>
    </citation>
    <scope>NUCLEOTIDE SEQUENCE [LARGE SCALE GENOMIC DNA]</scope>
    <source>
        <strain evidence="3 4">CCUG 54536</strain>
    </source>
</reference>
<dbReference type="InterPro" id="IPR014048">
    <property type="entry name" value="MethylDNA_cys_MeTrfase_DNA-bd"/>
</dbReference>
<proteinExistence type="predicted"/>
<dbReference type="InterPro" id="IPR036217">
    <property type="entry name" value="MethylDNA_cys_MeTrfase_DNAb"/>
</dbReference>
<evidence type="ECO:0000256" key="1">
    <source>
        <dbReference type="ARBA" id="ARBA00022763"/>
    </source>
</evidence>
<gene>
    <name evidence="3" type="ORF">HF966_03525</name>
</gene>
<keyword evidence="3" id="KW-0489">Methyltransferase</keyword>
<dbReference type="InterPro" id="IPR036388">
    <property type="entry name" value="WH-like_DNA-bd_sf"/>
</dbReference>
<keyword evidence="1" id="KW-0227">DNA damage</keyword>
<dbReference type="GO" id="GO:0032259">
    <property type="term" value="P:methylation"/>
    <property type="evidence" value="ECO:0007669"/>
    <property type="project" value="UniProtKB-KW"/>
</dbReference>
<dbReference type="PANTHER" id="PTHR10815">
    <property type="entry name" value="METHYLATED-DNA--PROTEIN-CYSTEINE METHYLTRANSFERASE"/>
    <property type="match status" value="1"/>
</dbReference>
<evidence type="ECO:0000259" key="2">
    <source>
        <dbReference type="Pfam" id="PF01035"/>
    </source>
</evidence>
<dbReference type="GO" id="GO:0006281">
    <property type="term" value="P:DNA repair"/>
    <property type="evidence" value="ECO:0007669"/>
    <property type="project" value="InterPro"/>
</dbReference>
<dbReference type="SUPFAM" id="SSF46767">
    <property type="entry name" value="Methylated DNA-protein cysteine methyltransferase, C-terminal domain"/>
    <property type="match status" value="1"/>
</dbReference>
<dbReference type="PANTHER" id="PTHR10815:SF13">
    <property type="entry name" value="METHYLATED-DNA--PROTEIN-CYSTEINE METHYLTRANSFERASE"/>
    <property type="match status" value="1"/>
</dbReference>
<dbReference type="Gene3D" id="1.10.10.10">
    <property type="entry name" value="Winged helix-like DNA-binding domain superfamily/Winged helix DNA-binding domain"/>
    <property type="match status" value="1"/>
</dbReference>